<keyword evidence="3" id="KW-1185">Reference proteome</keyword>
<dbReference type="Pfam" id="PF08299">
    <property type="entry name" value="Bac_DnaA_C"/>
    <property type="match status" value="1"/>
</dbReference>
<name>A0A1V6LY52_9BACT</name>
<evidence type="ECO:0000313" key="2">
    <source>
        <dbReference type="EMBL" id="OQD45073.1"/>
    </source>
</evidence>
<dbReference type="InterPro" id="IPR013159">
    <property type="entry name" value="DnaA_C"/>
</dbReference>
<gene>
    <name evidence="2" type="ORF">BIY37_10295</name>
</gene>
<feature type="domain" description="Chromosomal replication initiator DnaA C-terminal" evidence="1">
    <location>
        <begin position="12"/>
        <end position="75"/>
    </location>
</feature>
<dbReference type="GO" id="GO:0006270">
    <property type="term" value="P:DNA replication initiation"/>
    <property type="evidence" value="ECO:0007669"/>
    <property type="project" value="InterPro"/>
</dbReference>
<evidence type="ECO:0000313" key="3">
    <source>
        <dbReference type="Proteomes" id="UP000242219"/>
    </source>
</evidence>
<dbReference type="Proteomes" id="UP000242219">
    <property type="component" value="Unassembled WGS sequence"/>
</dbReference>
<dbReference type="GO" id="GO:0005524">
    <property type="term" value="F:ATP binding"/>
    <property type="evidence" value="ECO:0007669"/>
    <property type="project" value="InterPro"/>
</dbReference>
<dbReference type="EMBL" id="MJUW02000107">
    <property type="protein sequence ID" value="OQD45073.1"/>
    <property type="molecule type" value="Genomic_DNA"/>
</dbReference>
<dbReference type="SMART" id="SM00760">
    <property type="entry name" value="Bac_DnaA_C"/>
    <property type="match status" value="1"/>
</dbReference>
<comment type="caution">
    <text evidence="2">The sequence shown here is derived from an EMBL/GenBank/DDBJ whole genome shotgun (WGS) entry which is preliminary data.</text>
</comment>
<dbReference type="SUPFAM" id="SSF48295">
    <property type="entry name" value="TrpR-like"/>
    <property type="match status" value="1"/>
</dbReference>
<sequence>MPLKTLVADNGVVEKVLDEVARYFEVEKSRLLQRKRRLSQRARDVYMYFLREHSGLDNERIGEVFGVSSSAVTKTALRMSEQMKTQRRFKKETDQILYSVFNRLSENSLFRDFSSHKF</sequence>
<protein>
    <recommendedName>
        <fullName evidence="1">Chromosomal replication initiator DnaA C-terminal domain-containing protein</fullName>
    </recommendedName>
</protein>
<organism evidence="2 3">
    <name type="scientific">Candidatus Brocadia sapporoensis</name>
    <dbReference type="NCBI Taxonomy" id="392547"/>
    <lineage>
        <taxon>Bacteria</taxon>
        <taxon>Pseudomonadati</taxon>
        <taxon>Planctomycetota</taxon>
        <taxon>Candidatus Brocadiia</taxon>
        <taxon>Candidatus Brocadiales</taxon>
        <taxon>Candidatus Brocadiaceae</taxon>
        <taxon>Candidatus Brocadia</taxon>
    </lineage>
</organism>
<dbReference type="GO" id="GO:0043565">
    <property type="term" value="F:sequence-specific DNA binding"/>
    <property type="evidence" value="ECO:0007669"/>
    <property type="project" value="InterPro"/>
</dbReference>
<dbReference type="AlphaFoldDB" id="A0A1V6LY52"/>
<dbReference type="Gene3D" id="1.10.1750.10">
    <property type="match status" value="1"/>
</dbReference>
<dbReference type="GO" id="GO:0006275">
    <property type="term" value="P:regulation of DNA replication"/>
    <property type="evidence" value="ECO:0007669"/>
    <property type="project" value="InterPro"/>
</dbReference>
<evidence type="ECO:0000259" key="1">
    <source>
        <dbReference type="SMART" id="SM00760"/>
    </source>
</evidence>
<dbReference type="InterPro" id="IPR010921">
    <property type="entry name" value="Trp_repressor/repl_initiator"/>
</dbReference>
<accession>A0A1V6LY52</accession>
<reference evidence="2 3" key="1">
    <citation type="journal article" date="2016" name="Genome Announc.">
        <title>Draft Genome Sequence of the Anaerobic Ammonium-Oxidizing Bacterium 'Candidatus Brocadia sp. 40'.</title>
        <authorList>
            <person name="Ali M."/>
            <person name="Haroon M.F."/>
            <person name="Narita Y."/>
            <person name="Zhang L."/>
            <person name="Rangel Shaw D."/>
            <person name="Okabe S."/>
            <person name="Saikaly P.E."/>
        </authorList>
    </citation>
    <scope>NUCLEOTIDE SEQUENCE [LARGE SCALE GENOMIC DNA]</scope>
    <source>
        <strain evidence="2 3">40</strain>
    </source>
</reference>
<proteinExistence type="predicted"/>